<evidence type="ECO:0000313" key="1">
    <source>
        <dbReference type="EMBL" id="MTW03737.1"/>
    </source>
</evidence>
<proteinExistence type="predicted"/>
<protein>
    <submittedName>
        <fullName evidence="1">Hcp1 family type VI secretion system effector</fullName>
    </submittedName>
</protein>
<keyword evidence="2" id="KW-1185">Reference proteome</keyword>
<gene>
    <name evidence="1" type="ORF">GM668_16770</name>
</gene>
<dbReference type="SUPFAM" id="SSF141452">
    <property type="entry name" value="Hcp1-like"/>
    <property type="match status" value="1"/>
</dbReference>
<dbReference type="PANTHER" id="PTHR36152">
    <property type="entry name" value="CYTOPLASMIC PROTEIN-RELATED"/>
    <property type="match status" value="1"/>
</dbReference>
<dbReference type="AlphaFoldDB" id="A0A6L6Q1Q1"/>
<dbReference type="PANTHER" id="PTHR36152:SF1">
    <property type="entry name" value="UBIQUITIN-LIKE DOMAIN-CONTAINING PROTEIN"/>
    <property type="match status" value="1"/>
</dbReference>
<comment type="caution">
    <text evidence="1">The sequence shown here is derived from an EMBL/GenBank/DDBJ whole genome shotgun (WGS) entry which is preliminary data.</text>
</comment>
<dbReference type="Gene3D" id="2.30.110.20">
    <property type="entry name" value="Hcp1-like"/>
    <property type="match status" value="1"/>
</dbReference>
<sequence>MSDVLILDLGNTIKGNCMVNGYVGKIIVLSYSHSASIPLQMDSANTERTAGRPTFSELSFTKMSDLSTTELYKACTQGSKIGTATLYVGRVENGVYMSFFKYEMTNAMISHISTSGGGGLPSDSFSISFSKIKCDYTQQQADSTSKGTGTWNWNLETMKAD</sequence>
<organism evidence="1 2">
    <name type="scientific">Pseudoduganella ginsengisoli</name>
    <dbReference type="NCBI Taxonomy" id="1462440"/>
    <lineage>
        <taxon>Bacteria</taxon>
        <taxon>Pseudomonadati</taxon>
        <taxon>Pseudomonadota</taxon>
        <taxon>Betaproteobacteria</taxon>
        <taxon>Burkholderiales</taxon>
        <taxon>Oxalobacteraceae</taxon>
        <taxon>Telluria group</taxon>
        <taxon>Pseudoduganella</taxon>
    </lineage>
</organism>
<dbReference type="EMBL" id="WNLA01000011">
    <property type="protein sequence ID" value="MTW03737.1"/>
    <property type="molecule type" value="Genomic_DNA"/>
</dbReference>
<dbReference type="Proteomes" id="UP000484015">
    <property type="component" value="Unassembled WGS sequence"/>
</dbReference>
<dbReference type="RefSeq" id="WP_155440101.1">
    <property type="nucleotide sequence ID" value="NZ_WNLA01000011.1"/>
</dbReference>
<reference evidence="1 2" key="1">
    <citation type="submission" date="2019-11" db="EMBL/GenBank/DDBJ databases">
        <title>Type strains purchased from KCTC, JCM and DSMZ.</title>
        <authorList>
            <person name="Lu H."/>
        </authorList>
    </citation>
    <scope>NUCLEOTIDE SEQUENCE [LARGE SCALE GENOMIC DNA]</scope>
    <source>
        <strain evidence="1 2">KCTC 42409</strain>
    </source>
</reference>
<dbReference type="InterPro" id="IPR008514">
    <property type="entry name" value="T6SS_Hcp"/>
</dbReference>
<evidence type="ECO:0000313" key="2">
    <source>
        <dbReference type="Proteomes" id="UP000484015"/>
    </source>
</evidence>
<dbReference type="OrthoDB" id="6869716at2"/>
<dbReference type="InterPro" id="IPR036624">
    <property type="entry name" value="Hcp1-lik_sf"/>
</dbReference>
<dbReference type="Pfam" id="PF05638">
    <property type="entry name" value="T6SS_HCP"/>
    <property type="match status" value="1"/>
</dbReference>
<accession>A0A6L6Q1Q1</accession>
<dbReference type="InterPro" id="IPR053165">
    <property type="entry name" value="HSI-I_assembly_Hcp1"/>
</dbReference>
<name>A0A6L6Q1Q1_9BURK</name>